<comment type="caution">
    <text evidence="7">The sequence shown here is derived from an EMBL/GenBank/DDBJ whole genome shotgun (WGS) entry which is preliminary data.</text>
</comment>
<evidence type="ECO:0000313" key="7">
    <source>
        <dbReference type="EMBL" id="CAD5218199.1"/>
    </source>
</evidence>
<feature type="chain" id="PRO_5035595114" description="FZ domain-containing protein" evidence="5">
    <location>
        <begin position="22"/>
        <end position="923"/>
    </location>
</feature>
<feature type="transmembrane region" description="Helical" evidence="4">
    <location>
        <begin position="240"/>
        <end position="264"/>
    </location>
</feature>
<evidence type="ECO:0000256" key="4">
    <source>
        <dbReference type="SAM" id="Phobius"/>
    </source>
</evidence>
<evidence type="ECO:0000256" key="5">
    <source>
        <dbReference type="SAM" id="SignalP"/>
    </source>
</evidence>
<keyword evidence="5" id="KW-0732">Signal</keyword>
<dbReference type="EMBL" id="CAJFDH010000004">
    <property type="protein sequence ID" value="CAD5218199.1"/>
    <property type="molecule type" value="Genomic_DNA"/>
</dbReference>
<protein>
    <recommendedName>
        <fullName evidence="6">FZ domain-containing protein</fullName>
    </recommendedName>
</protein>
<evidence type="ECO:0000256" key="2">
    <source>
        <dbReference type="PROSITE-ProRule" id="PRU00090"/>
    </source>
</evidence>
<keyword evidence="4" id="KW-0472">Membrane</keyword>
<feature type="compositionally biased region" description="Basic and acidic residues" evidence="3">
    <location>
        <begin position="884"/>
        <end position="900"/>
    </location>
</feature>
<feature type="transmembrane region" description="Helical" evidence="4">
    <location>
        <begin position="366"/>
        <end position="387"/>
    </location>
</feature>
<keyword evidence="4" id="KW-1133">Transmembrane helix</keyword>
<dbReference type="InterPro" id="IPR020067">
    <property type="entry name" value="Frizzled_dom"/>
</dbReference>
<feature type="compositionally biased region" description="Polar residues" evidence="3">
    <location>
        <begin position="816"/>
        <end position="867"/>
    </location>
</feature>
<name>A0A811KR80_9BILA</name>
<feature type="region of interest" description="Disordered" evidence="3">
    <location>
        <begin position="816"/>
        <end position="900"/>
    </location>
</feature>
<dbReference type="EMBL" id="CAJFCW020000004">
    <property type="protein sequence ID" value="CAG9109581.1"/>
    <property type="molecule type" value="Genomic_DNA"/>
</dbReference>
<sequence length="923" mass="103842">MNLLLILLISSLTIASSTVDGDDEEEDVLDEITDPIKLKQFEKYTQCADKDFKCMRKCHVMVDVTGSCNQFKRTSCFDLIVNYNHTLRSTPFPSYLIGLKRFPKCWSVLEPVICSIWYRNCSTVEVNHLTDNTKPRLKLESFELLSRQSCIDVRTQCANFTHLLPEEFNCDSHLFKDFKNFGLYHTECERKPKFVRSLTAEPSRCIKPLVLSTGANVTSPLIDQCYLPCRTSYFDAGQGFYHFVCGYTITVALLASGLMLTIYLKAKSCALPIWAFVLMGLGFCTMVYYAIWSISLLLVYFEQTTVCDSDDDGLLLRLGSFPVLSLCTVQRLTLHLFLSQSFILMFILSYYLLLDRKLNKISKSTNQTIVLVVISVSICLVFISSLWKNHQYADPYYGVCHPGMDLILSGVFVYAFALIASILLLVWHLYVEKKKKKEQEKKERALMDLNMGGIHINLSFPNLGTSLLVFLGGLLTYATKSSTTHDEVRSVRGSIQCYTSSIQAMERWAWGNSTSECDQYLLDSNPFQAVWVFVRMLLLPIIPTLLIVIYIFLPKQRDLFKIEPKLPNEIEMHEIMPLKQQDPGNEQARNSIGNEDPEAQHLIPESDSTEPESIHESNDEQISKKRVTKPKKKRFKPESQFKDGIDSSATDVSYAYGRKDPTIPLQVRDQLLKANGVNKIEEPVYPVQNPDGTVLLIPLHVAYSQMQGLYGEGAVGHNQMVQGINQGQHHEHQGLVNGQNLGMMSQNPQIHELQKNLASTPKMDQFSHGNGLQTYNQPGTIGVQTIDYSQTGPSGLQTYNQPGASGLQTINCQLGPSRLESYNQPGPSGLQTINYQPGPSGLQTYNHSDPSGLQNPATTKPQSQNVEGDSDEDSLSDISSGNSSDRDSNDFKSDDSNPLEKEIIIARALEYMERKKSERKTDG</sequence>
<accession>A0A811KR80</accession>
<evidence type="ECO:0000259" key="6">
    <source>
        <dbReference type="PROSITE" id="PS50038"/>
    </source>
</evidence>
<comment type="caution">
    <text evidence="2">Lacks conserved residue(s) required for the propagation of feature annotation.</text>
</comment>
<gene>
    <name evidence="7" type="ORF">BOKJ2_LOCUS7409</name>
</gene>
<feature type="signal peptide" evidence="5">
    <location>
        <begin position="1"/>
        <end position="21"/>
    </location>
</feature>
<keyword evidence="4" id="KW-0812">Transmembrane</keyword>
<organism evidence="7 8">
    <name type="scientific">Bursaphelenchus okinawaensis</name>
    <dbReference type="NCBI Taxonomy" id="465554"/>
    <lineage>
        <taxon>Eukaryota</taxon>
        <taxon>Metazoa</taxon>
        <taxon>Ecdysozoa</taxon>
        <taxon>Nematoda</taxon>
        <taxon>Chromadorea</taxon>
        <taxon>Rhabditida</taxon>
        <taxon>Tylenchina</taxon>
        <taxon>Tylenchomorpha</taxon>
        <taxon>Aphelenchoidea</taxon>
        <taxon>Aphelenchoididae</taxon>
        <taxon>Bursaphelenchus</taxon>
    </lineage>
</organism>
<evidence type="ECO:0000256" key="1">
    <source>
        <dbReference type="ARBA" id="ARBA00023157"/>
    </source>
</evidence>
<feature type="transmembrane region" description="Helical" evidence="4">
    <location>
        <begin position="529"/>
        <end position="553"/>
    </location>
</feature>
<proteinExistence type="predicted"/>
<evidence type="ECO:0000313" key="8">
    <source>
        <dbReference type="Proteomes" id="UP000614601"/>
    </source>
</evidence>
<feature type="region of interest" description="Disordered" evidence="3">
    <location>
        <begin position="577"/>
        <end position="644"/>
    </location>
</feature>
<dbReference type="InterPro" id="IPR036790">
    <property type="entry name" value="Frizzled_dom_sf"/>
</dbReference>
<dbReference type="Proteomes" id="UP000783686">
    <property type="component" value="Unassembled WGS sequence"/>
</dbReference>
<feature type="transmembrane region" description="Helical" evidence="4">
    <location>
        <begin position="407"/>
        <end position="431"/>
    </location>
</feature>
<dbReference type="AlphaFoldDB" id="A0A811KR80"/>
<dbReference type="Proteomes" id="UP000614601">
    <property type="component" value="Unassembled WGS sequence"/>
</dbReference>
<keyword evidence="8" id="KW-1185">Reference proteome</keyword>
<feature type="transmembrane region" description="Helical" evidence="4">
    <location>
        <begin position="332"/>
        <end position="354"/>
    </location>
</feature>
<feature type="compositionally biased region" description="Basic residues" evidence="3">
    <location>
        <begin position="624"/>
        <end position="635"/>
    </location>
</feature>
<reference evidence="7" key="1">
    <citation type="submission" date="2020-09" db="EMBL/GenBank/DDBJ databases">
        <authorList>
            <person name="Kikuchi T."/>
        </authorList>
    </citation>
    <scope>NUCLEOTIDE SEQUENCE</scope>
    <source>
        <strain evidence="7">SH1</strain>
    </source>
</reference>
<dbReference type="Gene3D" id="1.10.2000.10">
    <property type="entry name" value="Frizzled cysteine-rich domain"/>
    <property type="match status" value="1"/>
</dbReference>
<feature type="transmembrane region" description="Helical" evidence="4">
    <location>
        <begin position="452"/>
        <end position="478"/>
    </location>
</feature>
<dbReference type="OrthoDB" id="5825023at2759"/>
<dbReference type="Gene3D" id="1.20.1070.10">
    <property type="entry name" value="Rhodopsin 7-helix transmembrane proteins"/>
    <property type="match status" value="1"/>
</dbReference>
<feature type="domain" description="FZ" evidence="6">
    <location>
        <begin position="103"/>
        <end position="208"/>
    </location>
</feature>
<feature type="compositionally biased region" description="Basic and acidic residues" evidence="3">
    <location>
        <begin position="612"/>
        <end position="623"/>
    </location>
</feature>
<feature type="compositionally biased region" description="Polar residues" evidence="3">
    <location>
        <begin position="582"/>
        <end position="593"/>
    </location>
</feature>
<feature type="transmembrane region" description="Helical" evidence="4">
    <location>
        <begin position="271"/>
        <end position="291"/>
    </location>
</feature>
<keyword evidence="1" id="KW-1015">Disulfide bond</keyword>
<evidence type="ECO:0000256" key="3">
    <source>
        <dbReference type="SAM" id="MobiDB-lite"/>
    </source>
</evidence>
<dbReference type="PROSITE" id="PS50038">
    <property type="entry name" value="FZ"/>
    <property type="match status" value="1"/>
</dbReference>